<comment type="caution">
    <text evidence="2">The sequence shown here is derived from an EMBL/GenBank/DDBJ whole genome shotgun (WGS) entry which is preliminary data.</text>
</comment>
<dbReference type="NCBIfam" id="TIGR03696">
    <property type="entry name" value="Rhs_assc_core"/>
    <property type="match status" value="1"/>
</dbReference>
<evidence type="ECO:0000313" key="3">
    <source>
        <dbReference type="Proteomes" id="UP000659904"/>
    </source>
</evidence>
<keyword evidence="3" id="KW-1185">Reference proteome</keyword>
<evidence type="ECO:0000313" key="2">
    <source>
        <dbReference type="EMBL" id="GIF96967.1"/>
    </source>
</evidence>
<proteinExistence type="predicted"/>
<feature type="region of interest" description="Disordered" evidence="1">
    <location>
        <begin position="1"/>
        <end position="22"/>
    </location>
</feature>
<dbReference type="InterPro" id="IPR050708">
    <property type="entry name" value="T6SS_VgrG/RHS"/>
</dbReference>
<dbReference type="InterPro" id="IPR006530">
    <property type="entry name" value="YD"/>
</dbReference>
<organism evidence="2 3">
    <name type="scientific">Catellatospora citrea</name>
    <dbReference type="NCBI Taxonomy" id="53366"/>
    <lineage>
        <taxon>Bacteria</taxon>
        <taxon>Bacillati</taxon>
        <taxon>Actinomycetota</taxon>
        <taxon>Actinomycetes</taxon>
        <taxon>Micromonosporales</taxon>
        <taxon>Micromonosporaceae</taxon>
        <taxon>Catellatospora</taxon>
    </lineage>
</organism>
<dbReference type="Gene3D" id="2.180.10.10">
    <property type="entry name" value="RHS repeat-associated core"/>
    <property type="match status" value="2"/>
</dbReference>
<name>A0A8J3KC76_9ACTN</name>
<accession>A0A8J3KC76</accession>
<protein>
    <submittedName>
        <fullName evidence="2">Type IV secretion protein Rhs</fullName>
    </submittedName>
</protein>
<gene>
    <name evidence="2" type="ORF">Cci01nite_20610</name>
</gene>
<dbReference type="EMBL" id="BONH01000007">
    <property type="protein sequence ID" value="GIF96967.1"/>
    <property type="molecule type" value="Genomic_DNA"/>
</dbReference>
<dbReference type="InterPro" id="IPR031325">
    <property type="entry name" value="RHS_repeat"/>
</dbReference>
<dbReference type="InterPro" id="IPR022385">
    <property type="entry name" value="Rhs_assc_core"/>
</dbReference>
<evidence type="ECO:0000256" key="1">
    <source>
        <dbReference type="SAM" id="MobiDB-lite"/>
    </source>
</evidence>
<dbReference type="NCBIfam" id="TIGR01643">
    <property type="entry name" value="YD_repeat_2x"/>
    <property type="match status" value="1"/>
</dbReference>
<dbReference type="Proteomes" id="UP000659904">
    <property type="component" value="Unassembled WGS sequence"/>
</dbReference>
<reference evidence="2 3" key="1">
    <citation type="submission" date="2021-01" db="EMBL/GenBank/DDBJ databases">
        <title>Whole genome shotgun sequence of Catellatospora citrea NBRC 14495.</title>
        <authorList>
            <person name="Komaki H."/>
            <person name="Tamura T."/>
        </authorList>
    </citation>
    <scope>NUCLEOTIDE SEQUENCE [LARGE SCALE GENOMIC DNA]</scope>
    <source>
        <strain evidence="2 3">NBRC 14495</strain>
    </source>
</reference>
<sequence length="1938" mass="203207">MRPDVRFTATMAAAPRPGPPSPCAEDPMRAIPIVLSLVLSGLGAGPSPVAAAPAGTAATSVAGTVAPSGRPEPDQTAQHALRTAPVVTWPEPGSAEVTVPGAPTGQAARSASAEPPLVRAGDLPVWVGGATAGKVRVQLLDQAASVRAGASGPLLRASSSDGAPVTVRVGYAGFARAFGGDYAGRLTITGADHRPVPGVRNDTGTATVTATVASGAVVAVTGGPGGNTGDFRPTSLAPSATWQVGVESGDFTWSYPIETPAVPGPRPQISLGYSSGRVDGRVAATNNQASWAGEGFDYQPGYIERSYKPCAEDGQPGSGDLCWVSQNATVVLPGLVSELVRDDATGTWRAEQDDGWRVRQLFGAANGDDDGEYFTLTSPDGTEYVLGRDPAAKSAWTVPVFGDDTGEPCKAATFAGSWCQQAYRWTVDQVTDPHGDIMSYLYDTEVNHYGRGGVSTALTPYVRAGTLNRIDYGKRTGGTAAARVEFGTAERCVSGPGCAQTNGPDWPETPLDLACAATAVTCPVLSPTFWSTRRLASITTRVHTGGDYRDVDRWTLGHSYLDPGDGGSSAALWLSSITRTGLAGTPLTTPPVRFVGQQLENRVDAVEGNPPMNRFRLTRIDNETGGQISIAYAAKECTRAALPVADLNTQRCFPAYWMPVGSTVPVLDYMHKYVVDTVTQTDLVAGAAASTVRYQYLGGAAWAHDNAELVPDLRKTWGQFRGFQRVRVVTGTAGDPAGPQGVVEQLFLRGMDDDLKADGTRRDVRVTDSQGVQIEDRPHYRGFGRETTVYNGSSVVSTTIATPKMLARTASRTRASGPLEAWLVDQQSEVTRTPLAGGGTRVTRTDYGYDGYGMLLTTSDLGDLGTTADDTCATNTYVRNTDAWIVDRIGRTETVGVPCGQPVSYPGDLVSDERTYFDDPVAAWGTPPTKGDEVKTEAAASWSSGAPVYQVLSRRTADQHGRTLDAYDALGGLTRTAYTPAAGGPVTAVTITNPKGHVSVTTYEPRRGTPLTRTSAAGGVTATAHDALGRLVSVWLPGRATSANANLAYSYSGTAATPSVVTTRQLQGTGTGTYRTGYEIFDGFLRARQTQQPAGASGGRVLTDTFYDSQGRVSGTHRPYPNSAAASPSLFVVADPAALAARTRTEYDGAGRVTAQILSSLNAELYRSTTAYGGDWEAVTPPAGETATRRRTDAQGRVVELRQYQSGTPTGAYDTTSYTYTRSGLPATMTDPAGNTIRHSYDLLGRETSTELPDTGTTIRTFDAAGNVLTSTDARGRTVALTYDALGRQTARHADSVTGTKLAEWTYDTATNGTGLPAASIRYRGGTAYTSAVTAYDSRGRVTSSAVTIPPGEPDVAGLAGTYVSGYTYTEADQVLTRSVPAAGTLAAETLRYAYNSVGQLTGAVGYATTTYNEYGEVARTVYGTSPRQLTQDTVHDTATRRIAQVTVKTTGASPVTVADLGYRYDAAGNVTRLTDAATGDTQCLRYDHLRRVTDAWTATDACAQHPSTAALGTVAPYWSSYTYDQTGNRRTEVAHAATGDTTAVYTYPAAGAAQPHTLRSVAVAGPGITRTDTFTVDAAGNTTGRGVAGGEQTLNWDVEGELASVTAGSATTAFLADADGGRLLRTDADGSATLYLDGTEVRRAGATGPVTGTRYYDYAGTTVAVRVGAVLTWQFGDSNGTATAGVDATSLTVVRRFVAPFGSGRGTPVGGWAGARGFVGGTADPTGLINLGARDLDPATGRFLSADPVSDESDPQQLNAYAYANNSPVSYRDADGRRARLSTSPFWLPWSVPQPVWHKQAPVGAAFPAGQAGSGCGRPDGCAGVLAAGPRWLIEALLRPVPAAPASTGVGGENPPAGWEKRGCDGWDQCLDARPWVKLPEEPSKGYSPEVNLDYADIPPTPKDLTGLNITGPLRRRQLDVVVGVTDTIRICRNGVC</sequence>
<dbReference type="PANTHER" id="PTHR32305">
    <property type="match status" value="1"/>
</dbReference>
<dbReference type="PANTHER" id="PTHR32305:SF17">
    <property type="entry name" value="TRNA NUCLEASE WAPA"/>
    <property type="match status" value="1"/>
</dbReference>
<dbReference type="Pfam" id="PF05593">
    <property type="entry name" value="RHS_repeat"/>
    <property type="match status" value="1"/>
</dbReference>